<dbReference type="EMBL" id="JAMZMK010008067">
    <property type="protein sequence ID" value="KAI7742142.1"/>
    <property type="molecule type" value="Genomic_DNA"/>
</dbReference>
<dbReference type="AlphaFoldDB" id="A0AAD5CHS2"/>
<comment type="caution">
    <text evidence="1">The sequence shown here is derived from an EMBL/GenBank/DDBJ whole genome shotgun (WGS) entry which is preliminary data.</text>
</comment>
<gene>
    <name evidence="1" type="ORF">M8C21_032187</name>
</gene>
<organism evidence="1 2">
    <name type="scientific">Ambrosia artemisiifolia</name>
    <name type="common">Common ragweed</name>
    <dbReference type="NCBI Taxonomy" id="4212"/>
    <lineage>
        <taxon>Eukaryota</taxon>
        <taxon>Viridiplantae</taxon>
        <taxon>Streptophyta</taxon>
        <taxon>Embryophyta</taxon>
        <taxon>Tracheophyta</taxon>
        <taxon>Spermatophyta</taxon>
        <taxon>Magnoliopsida</taxon>
        <taxon>eudicotyledons</taxon>
        <taxon>Gunneridae</taxon>
        <taxon>Pentapetalae</taxon>
        <taxon>asterids</taxon>
        <taxon>campanulids</taxon>
        <taxon>Asterales</taxon>
        <taxon>Asteraceae</taxon>
        <taxon>Asteroideae</taxon>
        <taxon>Heliantheae alliance</taxon>
        <taxon>Heliantheae</taxon>
        <taxon>Ambrosia</taxon>
    </lineage>
</organism>
<reference evidence="1" key="1">
    <citation type="submission" date="2022-06" db="EMBL/GenBank/DDBJ databases">
        <title>Uncovering the hologenomic basis of an extraordinary plant invasion.</title>
        <authorList>
            <person name="Bieker V.C."/>
            <person name="Martin M.D."/>
            <person name="Gilbert T."/>
            <person name="Hodgins K."/>
            <person name="Battlay P."/>
            <person name="Petersen B."/>
            <person name="Wilson J."/>
        </authorList>
    </citation>
    <scope>NUCLEOTIDE SEQUENCE</scope>
    <source>
        <strain evidence="1">AA19_3_7</strain>
        <tissue evidence="1">Leaf</tissue>
    </source>
</reference>
<sequence length="69" mass="7391">MAATIRGIIPFLPAAAANKRAVSPSEFSSSKSSSVIKATRFCTNDATLDQLHLWVLIKDGFRSIPIASN</sequence>
<evidence type="ECO:0000313" key="1">
    <source>
        <dbReference type="EMBL" id="KAI7742142.1"/>
    </source>
</evidence>
<name>A0AAD5CHS2_AMBAR</name>
<dbReference type="Proteomes" id="UP001206925">
    <property type="component" value="Unassembled WGS sequence"/>
</dbReference>
<accession>A0AAD5CHS2</accession>
<protein>
    <submittedName>
        <fullName evidence="1">Uncharacterized protein</fullName>
    </submittedName>
</protein>
<keyword evidence="2" id="KW-1185">Reference proteome</keyword>
<evidence type="ECO:0000313" key="2">
    <source>
        <dbReference type="Proteomes" id="UP001206925"/>
    </source>
</evidence>
<proteinExistence type="predicted"/>